<feature type="compositionally biased region" description="Pro residues" evidence="1">
    <location>
        <begin position="28"/>
        <end position="40"/>
    </location>
</feature>
<organism evidence="2 3">
    <name type="scientific">Mycena metata</name>
    <dbReference type="NCBI Taxonomy" id="1033252"/>
    <lineage>
        <taxon>Eukaryota</taxon>
        <taxon>Fungi</taxon>
        <taxon>Dikarya</taxon>
        <taxon>Basidiomycota</taxon>
        <taxon>Agaricomycotina</taxon>
        <taxon>Agaricomycetes</taxon>
        <taxon>Agaricomycetidae</taxon>
        <taxon>Agaricales</taxon>
        <taxon>Marasmiineae</taxon>
        <taxon>Mycenaceae</taxon>
        <taxon>Mycena</taxon>
    </lineage>
</organism>
<dbReference type="Proteomes" id="UP001215598">
    <property type="component" value="Unassembled WGS sequence"/>
</dbReference>
<reference evidence="2" key="1">
    <citation type="submission" date="2023-03" db="EMBL/GenBank/DDBJ databases">
        <title>Massive genome expansion in bonnet fungi (Mycena s.s.) driven by repeated elements and novel gene families across ecological guilds.</title>
        <authorList>
            <consortium name="Lawrence Berkeley National Laboratory"/>
            <person name="Harder C.B."/>
            <person name="Miyauchi S."/>
            <person name="Viragh M."/>
            <person name="Kuo A."/>
            <person name="Thoen E."/>
            <person name="Andreopoulos B."/>
            <person name="Lu D."/>
            <person name="Skrede I."/>
            <person name="Drula E."/>
            <person name="Henrissat B."/>
            <person name="Morin E."/>
            <person name="Kohler A."/>
            <person name="Barry K."/>
            <person name="LaButti K."/>
            <person name="Morin E."/>
            <person name="Salamov A."/>
            <person name="Lipzen A."/>
            <person name="Mereny Z."/>
            <person name="Hegedus B."/>
            <person name="Baldrian P."/>
            <person name="Stursova M."/>
            <person name="Weitz H."/>
            <person name="Taylor A."/>
            <person name="Grigoriev I.V."/>
            <person name="Nagy L.G."/>
            <person name="Martin F."/>
            <person name="Kauserud H."/>
        </authorList>
    </citation>
    <scope>NUCLEOTIDE SEQUENCE</scope>
    <source>
        <strain evidence="2">CBHHK182m</strain>
    </source>
</reference>
<evidence type="ECO:0000256" key="1">
    <source>
        <dbReference type="SAM" id="MobiDB-lite"/>
    </source>
</evidence>
<dbReference type="EMBL" id="JARKIB010000016">
    <property type="protein sequence ID" value="KAJ7770649.1"/>
    <property type="molecule type" value="Genomic_DNA"/>
</dbReference>
<evidence type="ECO:0000313" key="2">
    <source>
        <dbReference type="EMBL" id="KAJ7770649.1"/>
    </source>
</evidence>
<evidence type="ECO:0000313" key="3">
    <source>
        <dbReference type="Proteomes" id="UP001215598"/>
    </source>
</evidence>
<protein>
    <submittedName>
        <fullName evidence="2">Uncharacterized protein</fullName>
    </submittedName>
</protein>
<comment type="caution">
    <text evidence="2">The sequence shown here is derived from an EMBL/GenBank/DDBJ whole genome shotgun (WGS) entry which is preliminary data.</text>
</comment>
<accession>A0AAD7NPU8</accession>
<dbReference type="AlphaFoldDB" id="A0AAD7NPU8"/>
<keyword evidence="3" id="KW-1185">Reference proteome</keyword>
<feature type="region of interest" description="Disordered" evidence="1">
    <location>
        <begin position="21"/>
        <end position="282"/>
    </location>
</feature>
<gene>
    <name evidence="2" type="ORF">B0H16DRAFT_218806</name>
</gene>
<proteinExistence type="predicted"/>
<sequence length="282" mass="31169">MSHPYNAASFVHPNEVRVPQKLARALRPLPPLPTPGPSKLPYPSSSTSSLPPSPPPYEESGSLAEDPHKKSSISLSPVPPPSPLPANTSVPGPEAPRREYAHSAPLRPQRSPSFTRPPPPPPPPARTAKRDSDVRSIRSLGSVKFRQRITSLYRKRTNSTTTTTPDSPPVPPTPEPRQRDSGPVSEWVDGDSDDDEDYAEARARVSSRSGWKKAKKSPPSPWLTGSPPSAWPPTKPGVVIRHQGDEARRPAPVPYEQRPSERRSEDKKHDEWRKRMIDRFAL</sequence>
<name>A0AAD7NPU8_9AGAR</name>
<feature type="compositionally biased region" description="Basic and acidic residues" evidence="1">
    <location>
        <begin position="258"/>
        <end position="282"/>
    </location>
</feature>
<feature type="compositionally biased region" description="Pro residues" evidence="1">
    <location>
        <begin position="115"/>
        <end position="125"/>
    </location>
</feature>
<feature type="compositionally biased region" description="Acidic residues" evidence="1">
    <location>
        <begin position="188"/>
        <end position="198"/>
    </location>
</feature>
<feature type="compositionally biased region" description="Low complexity" evidence="1">
    <location>
        <begin position="41"/>
        <end position="50"/>
    </location>
</feature>
<feature type="compositionally biased region" description="Pro residues" evidence="1">
    <location>
        <begin position="166"/>
        <end position="175"/>
    </location>
</feature>